<feature type="transmembrane region" description="Helical" evidence="1">
    <location>
        <begin position="251"/>
        <end position="268"/>
    </location>
</feature>
<dbReference type="AlphaFoldDB" id="A0A0D7AKZ8"/>
<feature type="transmembrane region" description="Helical" evidence="1">
    <location>
        <begin position="192"/>
        <end position="210"/>
    </location>
</feature>
<reference evidence="2 3" key="1">
    <citation type="journal article" date="2015" name="Fungal Genet. Biol.">
        <title>Evolution of novel wood decay mechanisms in Agaricales revealed by the genome sequences of Fistulina hepatica and Cylindrobasidium torrendii.</title>
        <authorList>
            <person name="Floudas D."/>
            <person name="Held B.W."/>
            <person name="Riley R."/>
            <person name="Nagy L.G."/>
            <person name="Koehler G."/>
            <person name="Ransdell A.S."/>
            <person name="Younus H."/>
            <person name="Chow J."/>
            <person name="Chiniquy J."/>
            <person name="Lipzen A."/>
            <person name="Tritt A."/>
            <person name="Sun H."/>
            <person name="Haridas S."/>
            <person name="LaButti K."/>
            <person name="Ohm R.A."/>
            <person name="Kues U."/>
            <person name="Blanchette R.A."/>
            <person name="Grigoriev I.V."/>
            <person name="Minto R.E."/>
            <person name="Hibbett D.S."/>
        </authorList>
    </citation>
    <scope>NUCLEOTIDE SEQUENCE [LARGE SCALE GENOMIC DNA]</scope>
    <source>
        <strain evidence="2 3">ATCC 64428</strain>
    </source>
</reference>
<keyword evidence="1" id="KW-1133">Transmembrane helix</keyword>
<keyword evidence="1" id="KW-0812">Transmembrane</keyword>
<evidence type="ECO:0000256" key="1">
    <source>
        <dbReference type="SAM" id="Phobius"/>
    </source>
</evidence>
<protein>
    <submittedName>
        <fullName evidence="2">Uncharacterized protein</fullName>
    </submittedName>
</protein>
<dbReference type="EMBL" id="KN881650">
    <property type="protein sequence ID" value="KIY51463.1"/>
    <property type="molecule type" value="Genomic_DNA"/>
</dbReference>
<evidence type="ECO:0000313" key="3">
    <source>
        <dbReference type="Proteomes" id="UP000054144"/>
    </source>
</evidence>
<gene>
    <name evidence="2" type="ORF">FISHEDRAFT_70696</name>
</gene>
<keyword evidence="1" id="KW-0472">Membrane</keyword>
<accession>A0A0D7AKZ8</accession>
<keyword evidence="3" id="KW-1185">Reference proteome</keyword>
<organism evidence="2 3">
    <name type="scientific">Fistulina hepatica ATCC 64428</name>
    <dbReference type="NCBI Taxonomy" id="1128425"/>
    <lineage>
        <taxon>Eukaryota</taxon>
        <taxon>Fungi</taxon>
        <taxon>Dikarya</taxon>
        <taxon>Basidiomycota</taxon>
        <taxon>Agaricomycotina</taxon>
        <taxon>Agaricomycetes</taxon>
        <taxon>Agaricomycetidae</taxon>
        <taxon>Agaricales</taxon>
        <taxon>Fistulinaceae</taxon>
        <taxon>Fistulina</taxon>
    </lineage>
</organism>
<sequence>MPVLRNISLHEIPPGEIVREAKRSVPRPNPDVLPPSRAVMIAFHYKKEHYYAGKQPVLARCFPLESKGLDVVKLCHTWGMESCVFLRPHSRKTFKPVNISMAASTATARASLVTSLLQKADKAPLQSPAFLTVVRRWARPLYDTVDALTECFAWTSLGFRLDAYYRMVEPIWQYFIRGTNTPTDVIPVQFEFLYYLVDLLILSGLVVFVYRTVAAVTASDVSGMFYSAVDFAIDGPFFHLDDFAMARLSRALGYFWLLLLLPVVRNYWRIVSWTRFVVRRVRFFFWQQQRRRRRLRWN</sequence>
<proteinExistence type="predicted"/>
<dbReference type="Proteomes" id="UP000054144">
    <property type="component" value="Unassembled WGS sequence"/>
</dbReference>
<name>A0A0D7AKZ8_9AGAR</name>
<evidence type="ECO:0000313" key="2">
    <source>
        <dbReference type="EMBL" id="KIY51463.1"/>
    </source>
</evidence>